<sequence length="37" mass="4353">MLFTELEKLELSNDLLAFLVYNINCQDPAQSLENIFY</sequence>
<dbReference type="AlphaFoldDB" id="A0A345IR33"/>
<proteinExistence type="predicted"/>
<protein>
    <submittedName>
        <fullName evidence="2">Uncharacterized protein</fullName>
    </submittedName>
</protein>
<name>A0A345IR33_SERMA</name>
<evidence type="ECO:0000313" key="1">
    <source>
        <dbReference type="EMBL" id="AXH01705.1"/>
    </source>
</evidence>
<accession>A0A345IR33</accession>
<reference evidence="2" key="1">
    <citation type="submission" date="2018-06" db="EMBL/GenBank/DDBJ databases">
        <title>SME-4 producing Serratia marcescens from Argentina and comparison with genomes of other SME-producers.</title>
        <authorList>
            <person name="Dabos L."/>
            <person name="Patino Navarrete R."/>
            <person name="Naas T."/>
        </authorList>
    </citation>
    <scope>NUCLEOTIDE SEQUENCE</scope>
    <source>
        <strain evidence="1">Aw</strain>
        <strain evidence="2">S6</strain>
    </source>
</reference>
<organism evidence="2">
    <name type="scientific">Serratia marcescens</name>
    <dbReference type="NCBI Taxonomy" id="615"/>
    <lineage>
        <taxon>Bacteria</taxon>
        <taxon>Pseudomonadati</taxon>
        <taxon>Pseudomonadota</taxon>
        <taxon>Gammaproteobacteria</taxon>
        <taxon>Enterobacterales</taxon>
        <taxon>Yersiniaceae</taxon>
        <taxon>Serratia</taxon>
    </lineage>
</organism>
<dbReference type="EMBL" id="MH460879">
    <property type="protein sequence ID" value="AXH01705.1"/>
    <property type="molecule type" value="Genomic_DNA"/>
</dbReference>
<dbReference type="EMBL" id="MH460882">
    <property type="protein sequence ID" value="AXH02305.1"/>
    <property type="molecule type" value="Genomic_DNA"/>
</dbReference>
<evidence type="ECO:0000313" key="2">
    <source>
        <dbReference type="EMBL" id="AXH02305.1"/>
    </source>
</evidence>